<organism evidence="6">
    <name type="scientific">Culex tarsalis</name>
    <name type="common">Encephalitis mosquito</name>
    <dbReference type="NCBI Taxonomy" id="7177"/>
    <lineage>
        <taxon>Eukaryota</taxon>
        <taxon>Metazoa</taxon>
        <taxon>Ecdysozoa</taxon>
        <taxon>Arthropoda</taxon>
        <taxon>Hexapoda</taxon>
        <taxon>Insecta</taxon>
        <taxon>Pterygota</taxon>
        <taxon>Neoptera</taxon>
        <taxon>Endopterygota</taxon>
        <taxon>Diptera</taxon>
        <taxon>Nematocera</taxon>
        <taxon>Culicoidea</taxon>
        <taxon>Culicidae</taxon>
        <taxon>Culicinae</taxon>
        <taxon>Culicini</taxon>
        <taxon>Culex</taxon>
        <taxon>Culex</taxon>
    </lineage>
</organism>
<feature type="compositionally biased region" description="Basic and acidic residues" evidence="4">
    <location>
        <begin position="257"/>
        <end position="267"/>
    </location>
</feature>
<evidence type="ECO:0000256" key="2">
    <source>
        <dbReference type="ARBA" id="ARBA00005904"/>
    </source>
</evidence>
<evidence type="ECO:0000256" key="1">
    <source>
        <dbReference type="ARBA" id="ARBA00004123"/>
    </source>
</evidence>
<feature type="compositionally biased region" description="Basic and acidic residues" evidence="4">
    <location>
        <begin position="204"/>
        <end position="219"/>
    </location>
</feature>
<dbReference type="GO" id="GO:0003677">
    <property type="term" value="F:DNA binding"/>
    <property type="evidence" value="ECO:0007669"/>
    <property type="project" value="TreeGrafter"/>
</dbReference>
<protein>
    <submittedName>
        <fullName evidence="6">Hipothetical protein</fullName>
    </submittedName>
</protein>
<evidence type="ECO:0000259" key="5">
    <source>
        <dbReference type="Pfam" id="PF04935"/>
    </source>
</evidence>
<dbReference type="GO" id="GO:0005730">
    <property type="term" value="C:nucleolus"/>
    <property type="evidence" value="ECO:0007669"/>
    <property type="project" value="TreeGrafter"/>
</dbReference>
<evidence type="ECO:0000256" key="4">
    <source>
        <dbReference type="SAM" id="MobiDB-lite"/>
    </source>
</evidence>
<comment type="similarity">
    <text evidence="2">Belongs to the SURF6 family.</text>
</comment>
<evidence type="ECO:0000313" key="6">
    <source>
        <dbReference type="EMBL" id="JAV20886.1"/>
    </source>
</evidence>
<comment type="subcellular location">
    <subcellularLocation>
        <location evidence="1">Nucleus</location>
    </subcellularLocation>
</comment>
<keyword evidence="3" id="KW-0539">Nucleus</keyword>
<dbReference type="GO" id="GO:0042274">
    <property type="term" value="P:ribosomal small subunit biogenesis"/>
    <property type="evidence" value="ECO:0007669"/>
    <property type="project" value="TreeGrafter"/>
</dbReference>
<feature type="region of interest" description="Disordered" evidence="4">
    <location>
        <begin position="204"/>
        <end position="287"/>
    </location>
</feature>
<dbReference type="PANTHER" id="PTHR14369">
    <property type="entry name" value="SURFEIT LOCUS PROTEIN 6"/>
    <property type="match status" value="1"/>
</dbReference>
<feature type="compositionally biased region" description="Basic residues" evidence="4">
    <location>
        <begin position="268"/>
        <end position="287"/>
    </location>
</feature>
<proteinExistence type="inferred from homology"/>
<dbReference type="GO" id="GO:0003723">
    <property type="term" value="F:RNA binding"/>
    <property type="evidence" value="ECO:0007669"/>
    <property type="project" value="TreeGrafter"/>
</dbReference>
<name>A0A1Q3F004_CULTA</name>
<feature type="compositionally biased region" description="Basic and acidic residues" evidence="4">
    <location>
        <begin position="236"/>
        <end position="245"/>
    </location>
</feature>
<dbReference type="Pfam" id="PF04935">
    <property type="entry name" value="SURF6"/>
    <property type="match status" value="1"/>
</dbReference>
<evidence type="ECO:0000256" key="3">
    <source>
        <dbReference type="ARBA" id="ARBA00023242"/>
    </source>
</evidence>
<dbReference type="GO" id="GO:0042273">
    <property type="term" value="P:ribosomal large subunit biogenesis"/>
    <property type="evidence" value="ECO:0007669"/>
    <property type="project" value="TreeGrafter"/>
</dbReference>
<dbReference type="InterPro" id="IPR007019">
    <property type="entry name" value="SURF6"/>
</dbReference>
<feature type="compositionally biased region" description="Basic residues" evidence="4">
    <location>
        <begin position="246"/>
        <end position="256"/>
    </location>
</feature>
<dbReference type="AlphaFoldDB" id="A0A1Q3F004"/>
<dbReference type="EMBL" id="GFDL01014159">
    <property type="protein sequence ID" value="JAV20886.1"/>
    <property type="molecule type" value="Transcribed_RNA"/>
</dbReference>
<feature type="domain" description="Ribosomal RNA-processing protein 14/surfeit locus protein 6 C-terminal" evidence="5">
    <location>
        <begin position="94"/>
        <end position="275"/>
    </location>
</feature>
<reference evidence="6" key="1">
    <citation type="submission" date="2017-01" db="EMBL/GenBank/DDBJ databases">
        <title>A deep insight into the sialotranscriptome of adult male and female Cluex tarsalis mosquitoes.</title>
        <authorList>
            <person name="Ribeiro J.M."/>
            <person name="Moreira F."/>
            <person name="Bernard K.A."/>
            <person name="Calvo E."/>
        </authorList>
    </citation>
    <scope>NUCLEOTIDE SEQUENCE</scope>
    <source>
        <strain evidence="6">Kern County</strain>
        <tissue evidence="6">Salivary glands</tissue>
    </source>
</reference>
<accession>A0A1Q3F004</accession>
<dbReference type="InterPro" id="IPR029190">
    <property type="entry name" value="Rrp14/SURF6_C"/>
</dbReference>
<sequence>MKKQQQTELLARLQQTSNKFMYLLEAFQIPSKTDDTAIVSEYLLDDATGTKRPLPKALPADEEERQARLEVMQNKISAKHLSRQRKVPAEGKTARKRELLKRNLKKSLRKANMIEHKTQQLKQEEADAKGKIDKLDTTKTFNAEGKIVFSKIQLDEHDVKKKGIDTDAKKLLRKHLNDEKELRQLKESGETEKYASIKNKRAWERATAKTEGHKLRDDPAALAKRIKKRKTQVSKSKQEWADRKQKLEHKKNQAQKKRAENIKERVDKKKNKKMQKLAKKGRIIPGF</sequence>
<dbReference type="PANTHER" id="PTHR14369:SF0">
    <property type="entry name" value="SURFEIT LOCUS PROTEIN 6"/>
    <property type="match status" value="1"/>
</dbReference>